<dbReference type="Pfam" id="PF13475">
    <property type="entry name" value="DUF4116"/>
    <property type="match status" value="1"/>
</dbReference>
<dbReference type="OrthoDB" id="437403at2759"/>
<dbReference type="AlphaFoldDB" id="A0A9P1DV18"/>
<gene>
    <name evidence="2" type="ORF">C1SCF055_LOCUS41312</name>
</gene>
<dbReference type="InterPro" id="IPR025197">
    <property type="entry name" value="DUF4116"/>
</dbReference>
<name>A0A9P1DV18_9DINO</name>
<proteinExistence type="predicted"/>
<evidence type="ECO:0000259" key="1">
    <source>
        <dbReference type="Pfam" id="PF13475"/>
    </source>
</evidence>
<sequence length="580" mass="65129">MTHFGGIKSASLSHAEQILAGIHEHGSWALVHASQELRRNAEFFLQAVATDGGCLMYAADELCADEKVVLAAVTQDGHALRYASPQLRADPHFALECVKCSSEAMLYIASELRQDPHFTLQAALNGCSTDLVNPRLRIWLERRDELLNLMRETIDKQDLLGIREVIKEAEDHGLPDQDLQEPRMAVKKLIKYSEVTSLWEPLKRNGDGVSPVVLLRGRWLCQLAQQPGARLPRRQDLPAEAVWEHDELQLDSEQYDAGRHLPPTKVVAISYCWHRLEHPDPEGVQLQAIAALTRSALEDLGSAVDLAIFWDFCSLFQEPFLSTLEEEAFQESLKHVAIWYAHKRTQVWVLTANPENWHALGSDGVAASALAEHALGDEGCTVLPYDSRGWPTFERNVAELLACEGGAGQSILLINDDIIKQLSSMRWHEIMERLKAKQAPPKVPSAFCDLLATKTFSRPRDMEMLQEAYSVVFEETMHTMRNLVYCDLGWGDRAAADLSLAVKACFLLVNIELEGWRRWAFGNRSPVTTWQTKVAVSCSKPSRTARHWLRSPCAPTVWVIRAPATSLATCRSVCGWRSWT</sequence>
<organism evidence="2">
    <name type="scientific">Cladocopium goreaui</name>
    <dbReference type="NCBI Taxonomy" id="2562237"/>
    <lineage>
        <taxon>Eukaryota</taxon>
        <taxon>Sar</taxon>
        <taxon>Alveolata</taxon>
        <taxon>Dinophyceae</taxon>
        <taxon>Suessiales</taxon>
        <taxon>Symbiodiniaceae</taxon>
        <taxon>Cladocopium</taxon>
    </lineage>
</organism>
<protein>
    <submittedName>
        <fullName evidence="3">DUF4116 domain-containing protein</fullName>
    </submittedName>
</protein>
<evidence type="ECO:0000313" key="3">
    <source>
        <dbReference type="EMBL" id="CAL4803895.1"/>
    </source>
</evidence>
<dbReference type="Proteomes" id="UP001152797">
    <property type="component" value="Unassembled WGS sequence"/>
</dbReference>
<dbReference type="EMBL" id="CAMXCT010006592">
    <property type="protein sequence ID" value="CAI4016583.1"/>
    <property type="molecule type" value="Genomic_DNA"/>
</dbReference>
<dbReference type="EMBL" id="CAMXCT020006592">
    <property type="protein sequence ID" value="CAL1169958.1"/>
    <property type="molecule type" value="Genomic_DNA"/>
</dbReference>
<keyword evidence="4" id="KW-1185">Reference proteome</keyword>
<evidence type="ECO:0000313" key="2">
    <source>
        <dbReference type="EMBL" id="CAI4016583.1"/>
    </source>
</evidence>
<accession>A0A9P1DV18</accession>
<feature type="domain" description="DUF4116" evidence="1">
    <location>
        <begin position="42"/>
        <end position="88"/>
    </location>
</feature>
<comment type="caution">
    <text evidence="2">The sequence shown here is derived from an EMBL/GenBank/DDBJ whole genome shotgun (WGS) entry which is preliminary data.</text>
</comment>
<evidence type="ECO:0000313" key="4">
    <source>
        <dbReference type="Proteomes" id="UP001152797"/>
    </source>
</evidence>
<dbReference type="EMBL" id="CAMXCT030006592">
    <property type="protein sequence ID" value="CAL4803895.1"/>
    <property type="molecule type" value="Genomic_DNA"/>
</dbReference>
<reference evidence="3 4" key="2">
    <citation type="submission" date="2024-05" db="EMBL/GenBank/DDBJ databases">
        <authorList>
            <person name="Chen Y."/>
            <person name="Shah S."/>
            <person name="Dougan E. K."/>
            <person name="Thang M."/>
            <person name="Chan C."/>
        </authorList>
    </citation>
    <scope>NUCLEOTIDE SEQUENCE [LARGE SCALE GENOMIC DNA]</scope>
</reference>
<reference evidence="2" key="1">
    <citation type="submission" date="2022-10" db="EMBL/GenBank/DDBJ databases">
        <authorList>
            <person name="Chen Y."/>
            <person name="Dougan E. K."/>
            <person name="Chan C."/>
            <person name="Rhodes N."/>
            <person name="Thang M."/>
        </authorList>
    </citation>
    <scope>NUCLEOTIDE SEQUENCE</scope>
</reference>